<evidence type="ECO:0000313" key="1">
    <source>
        <dbReference type="EMBL" id="KKL53409.1"/>
    </source>
</evidence>
<name>A0A0F9CVU5_9ZZZZ</name>
<reference evidence="1" key="1">
    <citation type="journal article" date="2015" name="Nature">
        <title>Complex archaea that bridge the gap between prokaryotes and eukaryotes.</title>
        <authorList>
            <person name="Spang A."/>
            <person name="Saw J.H."/>
            <person name="Jorgensen S.L."/>
            <person name="Zaremba-Niedzwiedzka K."/>
            <person name="Martijn J."/>
            <person name="Lind A.E."/>
            <person name="van Eijk R."/>
            <person name="Schleper C."/>
            <person name="Guy L."/>
            <person name="Ettema T.J."/>
        </authorList>
    </citation>
    <scope>NUCLEOTIDE SEQUENCE</scope>
</reference>
<comment type="caution">
    <text evidence="1">The sequence shown here is derived from an EMBL/GenBank/DDBJ whole genome shotgun (WGS) entry which is preliminary data.</text>
</comment>
<dbReference type="AlphaFoldDB" id="A0A0F9CVU5"/>
<sequence>MNEPNNEIKSQINVAAYFLAQANHTYDQLCYMFAQRRLRAQRDERYNDEAVIREKAAEIYFSSTPYDILCWLIAELDILIKLGIV</sequence>
<dbReference type="EMBL" id="LAZR01031555">
    <property type="protein sequence ID" value="KKL53409.1"/>
    <property type="molecule type" value="Genomic_DNA"/>
</dbReference>
<accession>A0A0F9CVU5</accession>
<proteinExistence type="predicted"/>
<gene>
    <name evidence="1" type="ORF">LCGC14_2275720</name>
</gene>
<organism evidence="1">
    <name type="scientific">marine sediment metagenome</name>
    <dbReference type="NCBI Taxonomy" id="412755"/>
    <lineage>
        <taxon>unclassified sequences</taxon>
        <taxon>metagenomes</taxon>
        <taxon>ecological metagenomes</taxon>
    </lineage>
</organism>
<protein>
    <submittedName>
        <fullName evidence="1">Uncharacterized protein</fullName>
    </submittedName>
</protein>